<organism evidence="1 2">
    <name type="scientific">Pseudodesulfovibrio profundus</name>
    <dbReference type="NCBI Taxonomy" id="57320"/>
    <lineage>
        <taxon>Bacteria</taxon>
        <taxon>Pseudomonadati</taxon>
        <taxon>Thermodesulfobacteriota</taxon>
        <taxon>Desulfovibrionia</taxon>
        <taxon>Desulfovibrionales</taxon>
        <taxon>Desulfovibrionaceae</taxon>
    </lineage>
</organism>
<name>A0A2C8F6D0_9BACT</name>
<dbReference type="KEGG" id="pprf:DPRO_1394"/>
<dbReference type="RefSeq" id="WP_097011370.1">
    <property type="nucleotide sequence ID" value="NZ_LT907975.1"/>
</dbReference>
<sequence length="122" mass="14105">MNDGQLNNRLKDETLLAEIVASLPVAEADDNAPFRLKVMTEALKWAQTAHAQDITLALGPMPKASDSAIVLRELEKREDYRAFQQWWINNLGEKPIEIERYMDWIEAIRLLIRKVDEQSKEN</sequence>
<dbReference type="AlphaFoldDB" id="A0A2C8F6D0"/>
<dbReference type="Proteomes" id="UP000219215">
    <property type="component" value="Chromosome DPRO"/>
</dbReference>
<keyword evidence="2" id="KW-1185">Reference proteome</keyword>
<proteinExistence type="predicted"/>
<accession>A0A2C8F6D0</accession>
<gene>
    <name evidence="1" type="ORF">DPRO_1394</name>
</gene>
<protein>
    <submittedName>
        <fullName evidence="1">Uncharacterized protein</fullName>
    </submittedName>
</protein>
<evidence type="ECO:0000313" key="1">
    <source>
        <dbReference type="EMBL" id="SOB58288.1"/>
    </source>
</evidence>
<reference evidence="2" key="1">
    <citation type="submission" date="2017-09" db="EMBL/GenBank/DDBJ databases">
        <authorList>
            <person name="Regsiter A."/>
            <person name="William W."/>
        </authorList>
    </citation>
    <scope>NUCLEOTIDE SEQUENCE [LARGE SCALE GENOMIC DNA]</scope>
    <source>
        <strain evidence="2">500-1</strain>
    </source>
</reference>
<evidence type="ECO:0000313" key="2">
    <source>
        <dbReference type="Proteomes" id="UP000219215"/>
    </source>
</evidence>
<dbReference type="EMBL" id="LT907975">
    <property type="protein sequence ID" value="SOB58288.1"/>
    <property type="molecule type" value="Genomic_DNA"/>
</dbReference>